<evidence type="ECO:0000256" key="1">
    <source>
        <dbReference type="ARBA" id="ARBA00004202"/>
    </source>
</evidence>
<dbReference type="GO" id="GO:0005524">
    <property type="term" value="F:ATP binding"/>
    <property type="evidence" value="ECO:0007669"/>
    <property type="project" value="UniProtKB-KW"/>
</dbReference>
<dbReference type="GO" id="GO:0015833">
    <property type="term" value="P:peptide transport"/>
    <property type="evidence" value="ECO:0007669"/>
    <property type="project" value="InterPro"/>
</dbReference>
<organism evidence="9 10">
    <name type="scientific">Sporolactobacillus nakayamae</name>
    <dbReference type="NCBI Taxonomy" id="269670"/>
    <lineage>
        <taxon>Bacteria</taxon>
        <taxon>Bacillati</taxon>
        <taxon>Bacillota</taxon>
        <taxon>Bacilli</taxon>
        <taxon>Bacillales</taxon>
        <taxon>Sporolactobacillaceae</taxon>
        <taxon>Sporolactobacillus</taxon>
    </lineage>
</organism>
<sequence length="329" mass="36788">MVDTIQPLLEIKHLKTQFFTSKGIVPGADDVSLTIDKGKIVGVVGESGCGKSVTALSIMQLISEPGKIVGGEILFDGRDLLKSSKQQMYTIRGNEISMIFQEPMTSLNPVYPVGKQVAETLLIHNSHLSKEAAKKAVINMFELVGIPDAKRRFQVYPHQLSGGLRQRIMIAMALICKPKLLIADEPTTALDVTIEAQILQLLKDLQEEIDTSIMIITHNLGVVAEVCDDVYVMYAGKVVEHSDVFELFDHPKHPYTKGLLKSMPRSDVDEQRRKLYSIKGMVPNMLRPPQGCRFHPRCSEAMDICKKTEPTVVTINEQHCVSCWKYNER</sequence>
<dbReference type="GO" id="GO:0005886">
    <property type="term" value="C:plasma membrane"/>
    <property type="evidence" value="ECO:0007669"/>
    <property type="project" value="UniProtKB-SubCell"/>
</dbReference>
<dbReference type="PROSITE" id="PS50893">
    <property type="entry name" value="ABC_TRANSPORTER_2"/>
    <property type="match status" value="1"/>
</dbReference>
<evidence type="ECO:0000313" key="9">
    <source>
        <dbReference type="EMBL" id="SFG07724.1"/>
    </source>
</evidence>
<keyword evidence="7" id="KW-0472">Membrane</keyword>
<evidence type="ECO:0000259" key="8">
    <source>
        <dbReference type="PROSITE" id="PS50893"/>
    </source>
</evidence>
<dbReference type="InterPro" id="IPR003593">
    <property type="entry name" value="AAA+_ATPase"/>
</dbReference>
<dbReference type="PANTHER" id="PTHR43297">
    <property type="entry name" value="OLIGOPEPTIDE TRANSPORT ATP-BINDING PROTEIN APPD"/>
    <property type="match status" value="1"/>
</dbReference>
<evidence type="ECO:0000256" key="6">
    <source>
        <dbReference type="ARBA" id="ARBA00022840"/>
    </source>
</evidence>
<reference evidence="10" key="1">
    <citation type="submission" date="2016-10" db="EMBL/GenBank/DDBJ databases">
        <authorList>
            <person name="Varghese N."/>
            <person name="Submissions S."/>
        </authorList>
    </citation>
    <scope>NUCLEOTIDE SEQUENCE [LARGE SCALE GENOMIC DNA]</scope>
    <source>
        <strain evidence="10">ATCC 700379</strain>
    </source>
</reference>
<evidence type="ECO:0000256" key="2">
    <source>
        <dbReference type="ARBA" id="ARBA00005417"/>
    </source>
</evidence>
<protein>
    <submittedName>
        <fullName evidence="9">Oligopeptide transport system ATP-binding protein</fullName>
    </submittedName>
</protein>
<dbReference type="InterPro" id="IPR013563">
    <property type="entry name" value="Oligopep_ABC_C"/>
</dbReference>
<keyword evidence="6 9" id="KW-0067">ATP-binding</keyword>
<evidence type="ECO:0000256" key="4">
    <source>
        <dbReference type="ARBA" id="ARBA00022475"/>
    </source>
</evidence>
<dbReference type="GO" id="GO:0016887">
    <property type="term" value="F:ATP hydrolysis activity"/>
    <property type="evidence" value="ECO:0007669"/>
    <property type="project" value="InterPro"/>
</dbReference>
<evidence type="ECO:0000256" key="5">
    <source>
        <dbReference type="ARBA" id="ARBA00022741"/>
    </source>
</evidence>
<dbReference type="AlphaFoldDB" id="A0A1I2NV11"/>
<keyword evidence="5" id="KW-0547">Nucleotide-binding</keyword>
<feature type="domain" description="ABC transporter" evidence="8">
    <location>
        <begin position="9"/>
        <end position="260"/>
    </location>
</feature>
<keyword evidence="3" id="KW-0813">Transport</keyword>
<dbReference type="SUPFAM" id="SSF52540">
    <property type="entry name" value="P-loop containing nucleoside triphosphate hydrolases"/>
    <property type="match status" value="1"/>
</dbReference>
<dbReference type="NCBIfam" id="TIGR01727">
    <property type="entry name" value="oligo_HPY"/>
    <property type="match status" value="1"/>
</dbReference>
<comment type="similarity">
    <text evidence="2">Belongs to the ABC transporter superfamily.</text>
</comment>
<keyword evidence="10" id="KW-1185">Reference proteome</keyword>
<evidence type="ECO:0000256" key="3">
    <source>
        <dbReference type="ARBA" id="ARBA00022448"/>
    </source>
</evidence>
<dbReference type="OrthoDB" id="9802264at2"/>
<dbReference type="SMART" id="SM00382">
    <property type="entry name" value="AAA"/>
    <property type="match status" value="1"/>
</dbReference>
<dbReference type="FunFam" id="3.40.50.300:FF:000016">
    <property type="entry name" value="Oligopeptide ABC transporter ATP-binding component"/>
    <property type="match status" value="1"/>
</dbReference>
<accession>A0A1I2NV11</accession>
<gene>
    <name evidence="9" type="ORF">SAMN02982927_00578</name>
</gene>
<dbReference type="PANTHER" id="PTHR43297:SF2">
    <property type="entry name" value="DIPEPTIDE TRANSPORT ATP-BINDING PROTEIN DPPD"/>
    <property type="match status" value="1"/>
</dbReference>
<dbReference type="RefSeq" id="WP_093670177.1">
    <property type="nucleotide sequence ID" value="NZ_FOOY01000004.1"/>
</dbReference>
<evidence type="ECO:0000256" key="7">
    <source>
        <dbReference type="ARBA" id="ARBA00023136"/>
    </source>
</evidence>
<dbReference type="Proteomes" id="UP000198752">
    <property type="component" value="Unassembled WGS sequence"/>
</dbReference>
<proteinExistence type="inferred from homology"/>
<evidence type="ECO:0000313" key="10">
    <source>
        <dbReference type="Proteomes" id="UP000198752"/>
    </source>
</evidence>
<comment type="subcellular location">
    <subcellularLocation>
        <location evidence="1">Cell membrane</location>
        <topology evidence="1">Peripheral membrane protein</topology>
    </subcellularLocation>
</comment>
<dbReference type="EMBL" id="FOOY01000004">
    <property type="protein sequence ID" value="SFG07724.1"/>
    <property type="molecule type" value="Genomic_DNA"/>
</dbReference>
<dbReference type="STRING" id="269670.SAMN02982927_00578"/>
<dbReference type="Gene3D" id="3.40.50.300">
    <property type="entry name" value="P-loop containing nucleotide triphosphate hydrolases"/>
    <property type="match status" value="1"/>
</dbReference>
<dbReference type="Pfam" id="PF08352">
    <property type="entry name" value="oligo_HPY"/>
    <property type="match status" value="1"/>
</dbReference>
<dbReference type="Pfam" id="PF00005">
    <property type="entry name" value="ABC_tran"/>
    <property type="match status" value="1"/>
</dbReference>
<dbReference type="InterPro" id="IPR027417">
    <property type="entry name" value="P-loop_NTPase"/>
</dbReference>
<keyword evidence="4" id="KW-1003">Cell membrane</keyword>
<dbReference type="InterPro" id="IPR050388">
    <property type="entry name" value="ABC_Ni/Peptide_Import"/>
</dbReference>
<dbReference type="CDD" id="cd03257">
    <property type="entry name" value="ABC_NikE_OppD_transporters"/>
    <property type="match status" value="1"/>
</dbReference>
<name>A0A1I2NV11_9BACL</name>
<dbReference type="InterPro" id="IPR003439">
    <property type="entry name" value="ABC_transporter-like_ATP-bd"/>
</dbReference>